<dbReference type="AlphaFoldDB" id="A0A4Y2K411"/>
<organism evidence="1 2">
    <name type="scientific">Araneus ventricosus</name>
    <name type="common">Orbweaver spider</name>
    <name type="synonym">Epeira ventricosa</name>
    <dbReference type="NCBI Taxonomy" id="182803"/>
    <lineage>
        <taxon>Eukaryota</taxon>
        <taxon>Metazoa</taxon>
        <taxon>Ecdysozoa</taxon>
        <taxon>Arthropoda</taxon>
        <taxon>Chelicerata</taxon>
        <taxon>Arachnida</taxon>
        <taxon>Araneae</taxon>
        <taxon>Araneomorphae</taxon>
        <taxon>Entelegynae</taxon>
        <taxon>Araneoidea</taxon>
        <taxon>Araneidae</taxon>
        <taxon>Araneus</taxon>
    </lineage>
</organism>
<keyword evidence="2" id="KW-1185">Reference proteome</keyword>
<dbReference type="Proteomes" id="UP000499080">
    <property type="component" value="Unassembled WGS sequence"/>
</dbReference>
<evidence type="ECO:0000313" key="1">
    <source>
        <dbReference type="EMBL" id="GBM96937.1"/>
    </source>
</evidence>
<comment type="caution">
    <text evidence="1">The sequence shown here is derived from an EMBL/GenBank/DDBJ whole genome shotgun (WGS) entry which is preliminary data.</text>
</comment>
<protein>
    <submittedName>
        <fullName evidence="1">Uncharacterized protein</fullName>
    </submittedName>
</protein>
<gene>
    <name evidence="1" type="ORF">AVEN_172530_1</name>
</gene>
<reference evidence="1 2" key="1">
    <citation type="journal article" date="2019" name="Sci. Rep.">
        <title>Orb-weaving spider Araneus ventricosus genome elucidates the spidroin gene catalogue.</title>
        <authorList>
            <person name="Kono N."/>
            <person name="Nakamura H."/>
            <person name="Ohtoshi R."/>
            <person name="Moran D.A.P."/>
            <person name="Shinohara A."/>
            <person name="Yoshida Y."/>
            <person name="Fujiwara M."/>
            <person name="Mori M."/>
            <person name="Tomita M."/>
            <person name="Arakawa K."/>
        </authorList>
    </citation>
    <scope>NUCLEOTIDE SEQUENCE [LARGE SCALE GENOMIC DNA]</scope>
</reference>
<evidence type="ECO:0000313" key="2">
    <source>
        <dbReference type="Proteomes" id="UP000499080"/>
    </source>
</evidence>
<accession>A0A4Y2K411</accession>
<proteinExistence type="predicted"/>
<sequence length="66" mass="7432">MLFESMSTAMAVMPFPSVDLIVTVFNWKKFSTLRWKNVNKRSRTVINSLAFSTSQIQMISGPISCG</sequence>
<name>A0A4Y2K411_ARAVE</name>
<dbReference type="EMBL" id="BGPR01004192">
    <property type="protein sequence ID" value="GBM96937.1"/>
    <property type="molecule type" value="Genomic_DNA"/>
</dbReference>